<feature type="transmembrane region" description="Helical" evidence="5">
    <location>
        <begin position="180"/>
        <end position="205"/>
    </location>
</feature>
<proteinExistence type="predicted"/>
<keyword evidence="5" id="KW-0812">Transmembrane</keyword>
<feature type="region of interest" description="Disordered" evidence="4">
    <location>
        <begin position="22"/>
        <end position="65"/>
    </location>
</feature>
<keyword evidence="7" id="KW-1185">Reference proteome</keyword>
<dbReference type="SUPFAM" id="SSF52047">
    <property type="entry name" value="RNI-like"/>
    <property type="match status" value="1"/>
</dbReference>
<feature type="region of interest" description="Disordered" evidence="4">
    <location>
        <begin position="363"/>
        <end position="386"/>
    </location>
</feature>
<dbReference type="Pfam" id="PF13855">
    <property type="entry name" value="LRR_8"/>
    <property type="match status" value="1"/>
</dbReference>
<dbReference type="Proteomes" id="UP001516023">
    <property type="component" value="Unassembled WGS sequence"/>
</dbReference>
<dbReference type="PANTHER" id="PTHR48054">
    <property type="entry name" value="RECEPTOR KINASE-LIKE PROTEIN XA21"/>
    <property type="match status" value="1"/>
</dbReference>
<keyword evidence="3 5" id="KW-0472">Membrane</keyword>
<feature type="region of interest" description="Disordered" evidence="4">
    <location>
        <begin position="216"/>
        <end position="270"/>
    </location>
</feature>
<dbReference type="PANTHER" id="PTHR48054:SF82">
    <property type="entry name" value="LRR RECEPTOR-LIKE SERINE_THREONINE-PROTEIN KINASE FLS2"/>
    <property type="match status" value="1"/>
</dbReference>
<gene>
    <name evidence="6" type="ORF">HJC23_001269</name>
</gene>
<feature type="region of interest" description="Disordered" evidence="4">
    <location>
        <begin position="149"/>
        <end position="170"/>
    </location>
</feature>
<dbReference type="InterPro" id="IPR032675">
    <property type="entry name" value="LRR_dom_sf"/>
</dbReference>
<dbReference type="Gene3D" id="3.80.10.10">
    <property type="entry name" value="Ribonuclease Inhibitor"/>
    <property type="match status" value="3"/>
</dbReference>
<evidence type="ECO:0000313" key="7">
    <source>
        <dbReference type="Proteomes" id="UP001516023"/>
    </source>
</evidence>
<dbReference type="InterPro" id="IPR003591">
    <property type="entry name" value="Leu-rich_rpt_typical-subtyp"/>
</dbReference>
<comment type="caution">
    <text evidence="6">The sequence shown here is derived from an EMBL/GenBank/DDBJ whole genome shotgun (WGS) entry which is preliminary data.</text>
</comment>
<feature type="compositionally biased region" description="Low complexity" evidence="4">
    <location>
        <begin position="257"/>
        <end position="270"/>
    </location>
</feature>
<organism evidence="6 7">
    <name type="scientific">Cyclotella cryptica</name>
    <dbReference type="NCBI Taxonomy" id="29204"/>
    <lineage>
        <taxon>Eukaryota</taxon>
        <taxon>Sar</taxon>
        <taxon>Stramenopiles</taxon>
        <taxon>Ochrophyta</taxon>
        <taxon>Bacillariophyta</taxon>
        <taxon>Coscinodiscophyceae</taxon>
        <taxon>Thalassiosirophycidae</taxon>
        <taxon>Stephanodiscales</taxon>
        <taxon>Stephanodiscaceae</taxon>
        <taxon>Cyclotella</taxon>
    </lineage>
</organism>
<dbReference type="FunFam" id="3.80.10.10:FF:000095">
    <property type="entry name" value="LRR receptor-like serine/threonine-protein kinase GSO1"/>
    <property type="match status" value="1"/>
</dbReference>
<evidence type="ECO:0000313" key="6">
    <source>
        <dbReference type="EMBL" id="KAL3786193.1"/>
    </source>
</evidence>
<dbReference type="AlphaFoldDB" id="A0ABD3PDT3"/>
<evidence type="ECO:0000256" key="4">
    <source>
        <dbReference type="SAM" id="MobiDB-lite"/>
    </source>
</evidence>
<keyword evidence="1" id="KW-0433">Leucine-rich repeat</keyword>
<feature type="compositionally biased region" description="Low complexity" evidence="4">
    <location>
        <begin position="224"/>
        <end position="240"/>
    </location>
</feature>
<dbReference type="InterPro" id="IPR052592">
    <property type="entry name" value="LRR-RLK"/>
</dbReference>
<dbReference type="Pfam" id="PF00560">
    <property type="entry name" value="LRR_1"/>
    <property type="match status" value="3"/>
</dbReference>
<sequence>MLDSFEKESRLHERRLARQRQMRLMEEAASGLPLHVNDDDDDDNANNNEMEYEMPPPSHVEEVDSEDDVPSMYSGIHNSNNLNKNGNDNLWSSANSKDLDDSKLKFVMGDNTNNNSNNNYDETASYSSWTERQKREHDESRHLIMLASRRVSSSSGRGGTLEMEMRDEERRSRRYNKCPVWFMLHRKLICSLCLVMALIVMGVLIGQMKKNMGQDGAEWPMNPATGGSSSSGMTSGTSASHEPMDSSNEESTHNPQDSSNNNNDSSSNNNQHELDMIKFERIKDRLLEHQISHASTLEDPTTAQYKALQWIVRDDPRQLDVMPLDDVETGLTGEQVDREEGLFERYALAVFWFQTTDLAIVNGGSGGGSRNGGPDRPFRTEEEEEDEVEFTMQEIQWRESTNWLTEKGFCLWHGVICHPVPQSTAHGASSVRYDDDFHVAILNLTENNIHGLVPREVYMAFTKMQALDLSWNELGGAIGREIGALRDLQGDSTRLFFHVHLDHPNMHRADLFLQSNQFTGAIPTTIGELGNLYNLNISDNKIAGTVPTQIGMMSKLRDASMFQNRIGGRIPGEIGYLTASSPHWSSSLFFGSKHLDLLALYLDSNRLTGPIPTSIGKLTSLVDLRLRANKLTGTIPSEVGELKNLETLYLDTNRGITGKIPTELANLVKATEIQLYQNSLTGPLPSELGLLDGLIFLYLDSNELTGSIPEEWGGMRNLEQLFLSGNNLQGQIPDTIRGMEVLQYLRASDNQFSGTIPTDMGKMLKLEFLYLEENDFDGLIPSELGELHKLQLLKLDGNNLSGQMPSEICKLRTSFFLVNLTASNNDESFFCACCTNY</sequence>
<dbReference type="InterPro" id="IPR001611">
    <property type="entry name" value="Leu-rich_rpt"/>
</dbReference>
<evidence type="ECO:0000256" key="5">
    <source>
        <dbReference type="SAM" id="Phobius"/>
    </source>
</evidence>
<keyword evidence="5" id="KW-1133">Transmembrane helix</keyword>
<evidence type="ECO:0000256" key="2">
    <source>
        <dbReference type="ARBA" id="ARBA00022737"/>
    </source>
</evidence>
<evidence type="ECO:0000256" key="1">
    <source>
        <dbReference type="ARBA" id="ARBA00022614"/>
    </source>
</evidence>
<evidence type="ECO:0000256" key="3">
    <source>
        <dbReference type="ARBA" id="ARBA00023136"/>
    </source>
</evidence>
<reference evidence="6 7" key="1">
    <citation type="journal article" date="2020" name="G3 (Bethesda)">
        <title>Improved Reference Genome for Cyclotella cryptica CCMP332, a Model for Cell Wall Morphogenesis, Salinity Adaptation, and Lipid Production in Diatoms (Bacillariophyta).</title>
        <authorList>
            <person name="Roberts W.R."/>
            <person name="Downey K.M."/>
            <person name="Ruck E.C."/>
            <person name="Traller J.C."/>
            <person name="Alverson A.J."/>
        </authorList>
    </citation>
    <scope>NUCLEOTIDE SEQUENCE [LARGE SCALE GENOMIC DNA]</scope>
    <source>
        <strain evidence="6 7">CCMP332</strain>
    </source>
</reference>
<accession>A0ABD3PDT3</accession>
<evidence type="ECO:0008006" key="8">
    <source>
        <dbReference type="Google" id="ProtNLM"/>
    </source>
</evidence>
<keyword evidence="2" id="KW-0677">Repeat</keyword>
<dbReference type="EMBL" id="JABMIG020000200">
    <property type="protein sequence ID" value="KAL3786193.1"/>
    <property type="molecule type" value="Genomic_DNA"/>
</dbReference>
<name>A0ABD3PDT3_9STRA</name>
<dbReference type="SMART" id="SM00369">
    <property type="entry name" value="LRR_TYP"/>
    <property type="match status" value="4"/>
</dbReference>
<protein>
    <recommendedName>
        <fullName evidence="8">L domain-like protein</fullName>
    </recommendedName>
</protein>